<feature type="compositionally biased region" description="Polar residues" evidence="9">
    <location>
        <begin position="1"/>
        <end position="11"/>
    </location>
</feature>
<dbReference type="PANTHER" id="PTHR11956:SF5">
    <property type="entry name" value="ARGININE--TRNA LIGASE, CYTOPLASMIC"/>
    <property type="match status" value="1"/>
</dbReference>
<dbReference type="FunFam" id="1.10.730.10:FF:000006">
    <property type="entry name" value="Arginyl-tRNA synthetase 2, mitochondrial"/>
    <property type="match status" value="1"/>
</dbReference>
<dbReference type="STRING" id="35608.A0A2U1PPN5"/>
<dbReference type="SMART" id="SM00836">
    <property type="entry name" value="DALR_1"/>
    <property type="match status" value="1"/>
</dbReference>
<keyword evidence="5" id="KW-0067">ATP-binding</keyword>
<dbReference type="Pfam" id="PF05746">
    <property type="entry name" value="DALR_1"/>
    <property type="match status" value="1"/>
</dbReference>
<dbReference type="InterPro" id="IPR001278">
    <property type="entry name" value="Arg-tRNA-ligase"/>
</dbReference>
<reference evidence="11 12" key="1">
    <citation type="journal article" date="2018" name="Mol. Plant">
        <title>The genome of Artemisia annua provides insight into the evolution of Asteraceae family and artemisinin biosynthesis.</title>
        <authorList>
            <person name="Shen Q."/>
            <person name="Zhang L."/>
            <person name="Liao Z."/>
            <person name="Wang S."/>
            <person name="Yan T."/>
            <person name="Shi P."/>
            <person name="Liu M."/>
            <person name="Fu X."/>
            <person name="Pan Q."/>
            <person name="Wang Y."/>
            <person name="Lv Z."/>
            <person name="Lu X."/>
            <person name="Zhang F."/>
            <person name="Jiang W."/>
            <person name="Ma Y."/>
            <person name="Chen M."/>
            <person name="Hao X."/>
            <person name="Li L."/>
            <person name="Tang Y."/>
            <person name="Lv G."/>
            <person name="Zhou Y."/>
            <person name="Sun X."/>
            <person name="Brodelius P.E."/>
            <person name="Rose J.K.C."/>
            <person name="Tang K."/>
        </authorList>
    </citation>
    <scope>NUCLEOTIDE SEQUENCE [LARGE SCALE GENOMIC DNA]</scope>
    <source>
        <strain evidence="12">cv. Huhao1</strain>
        <tissue evidence="11">Leaf</tissue>
    </source>
</reference>
<dbReference type="EMBL" id="PKPP01000884">
    <property type="protein sequence ID" value="PWA87719.1"/>
    <property type="molecule type" value="Genomic_DNA"/>
</dbReference>
<dbReference type="InterPro" id="IPR009080">
    <property type="entry name" value="tRNAsynth_Ia_anticodon-bd"/>
</dbReference>
<comment type="catalytic activity">
    <reaction evidence="8">
        <text>tRNA(Arg) + L-arginine + ATP = L-arginyl-tRNA(Arg) + AMP + diphosphate</text>
        <dbReference type="Rhea" id="RHEA:20301"/>
        <dbReference type="Rhea" id="RHEA-COMP:9658"/>
        <dbReference type="Rhea" id="RHEA-COMP:9673"/>
        <dbReference type="ChEBI" id="CHEBI:30616"/>
        <dbReference type="ChEBI" id="CHEBI:32682"/>
        <dbReference type="ChEBI" id="CHEBI:33019"/>
        <dbReference type="ChEBI" id="CHEBI:78442"/>
        <dbReference type="ChEBI" id="CHEBI:78513"/>
        <dbReference type="ChEBI" id="CHEBI:456215"/>
        <dbReference type="EC" id="6.1.1.19"/>
    </reaction>
</comment>
<dbReference type="PRINTS" id="PR01038">
    <property type="entry name" value="TRNASYNTHARG"/>
</dbReference>
<evidence type="ECO:0000256" key="1">
    <source>
        <dbReference type="ARBA" id="ARBA00005594"/>
    </source>
</evidence>
<dbReference type="EC" id="6.1.1.19" evidence="2"/>
<keyword evidence="4" id="KW-0547">Nucleotide-binding</keyword>
<sequence length="1032" mass="116987">MPSYETTTSASEVLDEEKLKGPQESETSSATKESDEEKDMPSSPFASEVIDEDKLNGPQESETSPAAKESEEEKWEEGVSCSISPCLKEDGDYLCTNVLHTWPELRKIHWYRGAIDAGLAVASDIQIIDHAGMIERCIVCGPGFLKLKLSMEWIAKSIFKMLKGDIAAWAPKLPVKKAIIYFLSPNIAEEMHTGHLRSTVIGETLARILEYSGVEVIRRFHEGDDLDIKLKMMTEFLIEKSANGEVNDQAIGELEVLYKESKKRFDEDAEFKDRVQQSQGWDERREIARLQIVKISRENYQKVYQHLGVHMEEEGKRSYGSYISGTLDLLRKKGLTVESEGDKAIFIEGRKLSLVDLTALWHDLNMVKADWIVHVTDVGQREYFEMCIIAAKRAGWIVNDHSPCPLSHVGFGLVQADDSERFQTLSTKDVSLVNLFDEAKSRCKAVLVEQAKEPEHTAEALGYDAVKYAILKNNRLTNYTINFDEMLNEKEDTVVYLQYTHAQICSVLKKYKKRIEKLKDPEVGKVEALILKNNEERELGLHLLRFTEVLGEVCKVLMPHILCDYLYDLCKKFDNSKVCQVVDGSDSSKLLLCNATAVVMRKCFRLLGITPIYKEILKVPPVAEPAKGVSFSGLTKEQLLKVPPVAEPAIRVSFSDLTEEQLLKVPPVAEPAKRVFFSDLTEEQLMAFFCKGPCFRFELCNVLLRHNIDDRVDNGSSYAELRLFGIMQAETHISDPSHYDSFNIFKRNFDDPLVFNNPGSLSPHDICYCSLSVSTFVKITAKLYGTTYKGDGMESLDDYTEYYFPTWKMKMEMDKSEYLEGLKRFLLEDILPTREESKEEESKESVYIDDDAFEVCDDYEIINFSEYFAKTPNGGSGFCKLNGKDGYLELYYVALKYAVEATLEVHFAATSEETKVVGRVRAYYGNNFCYECAAAKKDLYSAMLFEIEQHTDLFVKPGKINLMRSVLAVPAQYSLIIVANLCDFTSGDELLSGVWEFLVPTDGSLSHGVIYGKNCSLNLKVDWKLPPDMPFV</sequence>
<comment type="caution">
    <text evidence="11">The sequence shown here is derived from an EMBL/GenBank/DDBJ whole genome shotgun (WGS) entry which is preliminary data.</text>
</comment>
<dbReference type="InterPro" id="IPR035684">
    <property type="entry name" value="ArgRS_core"/>
</dbReference>
<dbReference type="Gene3D" id="3.40.50.620">
    <property type="entry name" value="HUPs"/>
    <property type="match status" value="1"/>
</dbReference>
<dbReference type="InterPro" id="IPR046533">
    <property type="entry name" value="DUF6598"/>
</dbReference>
<keyword evidence="3" id="KW-0436">Ligase</keyword>
<evidence type="ECO:0000256" key="8">
    <source>
        <dbReference type="ARBA" id="ARBA00049339"/>
    </source>
</evidence>
<dbReference type="GO" id="GO:0006420">
    <property type="term" value="P:arginyl-tRNA aminoacylation"/>
    <property type="evidence" value="ECO:0007669"/>
    <property type="project" value="InterPro"/>
</dbReference>
<dbReference type="InterPro" id="IPR036695">
    <property type="entry name" value="Arg-tRNA-synth_N_sf"/>
</dbReference>
<evidence type="ECO:0000259" key="10">
    <source>
        <dbReference type="SMART" id="SM00836"/>
    </source>
</evidence>
<evidence type="ECO:0000256" key="4">
    <source>
        <dbReference type="ARBA" id="ARBA00022741"/>
    </source>
</evidence>
<dbReference type="AlphaFoldDB" id="A0A2U1PPN5"/>
<comment type="similarity">
    <text evidence="1">Belongs to the class-I aminoacyl-tRNA synthetase family.</text>
</comment>
<evidence type="ECO:0000256" key="9">
    <source>
        <dbReference type="SAM" id="MobiDB-lite"/>
    </source>
</evidence>
<feature type="domain" description="DALR anticodon binding" evidence="10">
    <location>
        <begin position="497"/>
        <end position="612"/>
    </location>
</feature>
<protein>
    <recommendedName>
        <fullName evidence="2">arginine--tRNA ligase</fullName>
        <ecNumber evidence="2">6.1.1.19</ecNumber>
    </recommendedName>
</protein>
<dbReference type="Pfam" id="PF20241">
    <property type="entry name" value="DUF6598"/>
    <property type="match status" value="1"/>
</dbReference>
<dbReference type="SUPFAM" id="SSF52374">
    <property type="entry name" value="Nucleotidylyl transferase"/>
    <property type="match status" value="1"/>
</dbReference>
<keyword evidence="7 11" id="KW-0030">Aminoacyl-tRNA synthetase</keyword>
<dbReference type="GO" id="GO:0005524">
    <property type="term" value="F:ATP binding"/>
    <property type="evidence" value="ECO:0007669"/>
    <property type="project" value="UniProtKB-KW"/>
</dbReference>
<dbReference type="PANTHER" id="PTHR11956">
    <property type="entry name" value="ARGINYL-TRNA SYNTHETASE"/>
    <property type="match status" value="1"/>
</dbReference>
<gene>
    <name evidence="11" type="ORF">CTI12_AA026490</name>
</gene>
<dbReference type="Pfam" id="PF00750">
    <property type="entry name" value="tRNA-synt_1d"/>
    <property type="match status" value="1"/>
</dbReference>
<name>A0A2U1PPN5_ARTAN</name>
<evidence type="ECO:0000313" key="12">
    <source>
        <dbReference type="Proteomes" id="UP000245207"/>
    </source>
</evidence>
<organism evidence="11 12">
    <name type="scientific">Artemisia annua</name>
    <name type="common">Sweet wormwood</name>
    <dbReference type="NCBI Taxonomy" id="35608"/>
    <lineage>
        <taxon>Eukaryota</taxon>
        <taxon>Viridiplantae</taxon>
        <taxon>Streptophyta</taxon>
        <taxon>Embryophyta</taxon>
        <taxon>Tracheophyta</taxon>
        <taxon>Spermatophyta</taxon>
        <taxon>Magnoliopsida</taxon>
        <taxon>eudicotyledons</taxon>
        <taxon>Gunneridae</taxon>
        <taxon>Pentapetalae</taxon>
        <taxon>asterids</taxon>
        <taxon>campanulids</taxon>
        <taxon>Asterales</taxon>
        <taxon>Asteraceae</taxon>
        <taxon>Asteroideae</taxon>
        <taxon>Anthemideae</taxon>
        <taxon>Artemisiinae</taxon>
        <taxon>Artemisia</taxon>
    </lineage>
</organism>
<dbReference type="InterPro" id="IPR008909">
    <property type="entry name" value="DALR_anticod-bd"/>
</dbReference>
<dbReference type="Gene3D" id="3.30.1360.70">
    <property type="entry name" value="Arginyl tRNA synthetase N-terminal domain"/>
    <property type="match status" value="1"/>
</dbReference>
<dbReference type="GO" id="GO:0004814">
    <property type="term" value="F:arginine-tRNA ligase activity"/>
    <property type="evidence" value="ECO:0007669"/>
    <property type="project" value="UniProtKB-EC"/>
</dbReference>
<proteinExistence type="inferred from homology"/>
<accession>A0A2U1PPN5</accession>
<dbReference type="GO" id="GO:0005737">
    <property type="term" value="C:cytoplasm"/>
    <property type="evidence" value="ECO:0007669"/>
    <property type="project" value="InterPro"/>
</dbReference>
<evidence type="ECO:0000256" key="5">
    <source>
        <dbReference type="ARBA" id="ARBA00022840"/>
    </source>
</evidence>
<evidence type="ECO:0000313" key="11">
    <source>
        <dbReference type="EMBL" id="PWA87719.1"/>
    </source>
</evidence>
<keyword evidence="12" id="KW-1185">Reference proteome</keyword>
<dbReference type="OrthoDB" id="68056at2759"/>
<dbReference type="Proteomes" id="UP000245207">
    <property type="component" value="Unassembled WGS sequence"/>
</dbReference>
<evidence type="ECO:0000256" key="7">
    <source>
        <dbReference type="ARBA" id="ARBA00023146"/>
    </source>
</evidence>
<evidence type="ECO:0000256" key="3">
    <source>
        <dbReference type="ARBA" id="ARBA00022598"/>
    </source>
</evidence>
<evidence type="ECO:0000256" key="2">
    <source>
        <dbReference type="ARBA" id="ARBA00012837"/>
    </source>
</evidence>
<evidence type="ECO:0000256" key="6">
    <source>
        <dbReference type="ARBA" id="ARBA00022917"/>
    </source>
</evidence>
<feature type="region of interest" description="Disordered" evidence="9">
    <location>
        <begin position="1"/>
        <end position="76"/>
    </location>
</feature>
<keyword evidence="6" id="KW-0648">Protein biosynthesis</keyword>
<dbReference type="InterPro" id="IPR014729">
    <property type="entry name" value="Rossmann-like_a/b/a_fold"/>
</dbReference>
<dbReference type="SUPFAM" id="SSF47323">
    <property type="entry name" value="Anticodon-binding domain of a subclass of class I aminoacyl-tRNA synthetases"/>
    <property type="match status" value="1"/>
</dbReference>
<dbReference type="Gene3D" id="1.10.730.10">
    <property type="entry name" value="Isoleucyl-tRNA Synthetase, Domain 1"/>
    <property type="match status" value="1"/>
</dbReference>